<keyword evidence="6" id="KW-1185">Reference proteome</keyword>
<protein>
    <recommendedName>
        <fullName evidence="7">IucA/IucC family siderophore biosynthesis protein</fullName>
    </recommendedName>
</protein>
<dbReference type="PATRIC" id="fig|157733.3.peg.2810"/>
<name>A0A0J6CPV3_9BACL</name>
<gene>
    <name evidence="5" type="ORF">AB986_02975</name>
</gene>
<dbReference type="PANTHER" id="PTHR34384">
    <property type="entry name" value="L-2,3-DIAMINOPROPANOATE--CITRATE LIGASE"/>
    <property type="match status" value="1"/>
</dbReference>
<dbReference type="PANTHER" id="PTHR34384:SF5">
    <property type="entry name" value="L-2,3-DIAMINOPROPANOATE--CITRATE LIGASE"/>
    <property type="match status" value="1"/>
</dbReference>
<comment type="pathway">
    <text evidence="1">Siderophore biosynthesis.</text>
</comment>
<sequence>MEETRLKHAKDFAERATMQSFLNCYLRETAHFHKIIARNESLASYENIISSPLPRQGMELIIPIKYWSMTGRHLFHFPMYYKVANGALLPLDYVTLTTLITKEILLDQNRSGAEDELIMRVMLSKQAIEASLIERETDSEALSEGEFEFIDTEQSLLLGHLLHPTPKSKQGLSDRDNEKYSPEWKGSFQLHYFSAHPSIVIEDSNLDLDASDIIKQELKQDTGVDQEWLEQFDHLVLIPVHPLQAMNLLEQEDVQDLLLHGDLQYIGPVGKPFAATSSFRTVYNQDSKYMYKFSVPIKITNSLRINQQKELDRGVEVSRLLSTSFGTELNSRFPGFEIMQDPAYVNIERVKGFETVIRENPFYPRSSQSTCIAALCQDHAFGGKSRLSSIIHSIARRERRSLELVSRDWFEKYLDLTLEPMLWLHHKYGLSLEAHQQNSVVTLEEGYPKHFYYRDNQGYYFSESKASALKAHLPSLNDRSDTICSDEVAVERFTYYLFFNHLFGLINGFGSSGLAHEDDLIGLVRTRLSNYEHSEGSPLINSLLNDPVLSCKANLLTRLYDMDELVGSLETQSVYTMVPNPIAKEVHVTYGN</sequence>
<reference evidence="5" key="1">
    <citation type="submission" date="2015-06" db="EMBL/GenBank/DDBJ databases">
        <authorList>
            <person name="Liu B."/>
            <person name="Wang J."/>
            <person name="Zhu Y."/>
            <person name="Liu G."/>
            <person name="Chen Q."/>
            <person name="Zheng C."/>
            <person name="Che J."/>
            <person name="Ge C."/>
            <person name="Shi H."/>
            <person name="Pan Z."/>
            <person name="Liu X."/>
        </authorList>
    </citation>
    <scope>NUCLEOTIDE SEQUENCE [LARGE SCALE GENOMIC DNA]</scope>
    <source>
        <strain evidence="5">DSM 16346</strain>
    </source>
</reference>
<comment type="similarity">
    <text evidence="2">Belongs to the IucA/IucC family.</text>
</comment>
<evidence type="ECO:0000313" key="6">
    <source>
        <dbReference type="Proteomes" id="UP000035996"/>
    </source>
</evidence>
<dbReference type="Gene3D" id="1.10.510.40">
    <property type="match status" value="1"/>
</dbReference>
<organism evidence="5 6">
    <name type="scientific">Guptibacillus hwajinpoensis</name>
    <dbReference type="NCBI Taxonomy" id="208199"/>
    <lineage>
        <taxon>Bacteria</taxon>
        <taxon>Bacillati</taxon>
        <taxon>Bacillota</taxon>
        <taxon>Bacilli</taxon>
        <taxon>Bacillales</taxon>
        <taxon>Guptibacillaceae</taxon>
        <taxon>Guptibacillus</taxon>
    </lineage>
</organism>
<dbReference type="AlphaFoldDB" id="A0A0J6CPV3"/>
<dbReference type="EMBL" id="LELK01000001">
    <property type="protein sequence ID" value="KMM38291.1"/>
    <property type="molecule type" value="Genomic_DNA"/>
</dbReference>
<evidence type="ECO:0000256" key="1">
    <source>
        <dbReference type="ARBA" id="ARBA00004924"/>
    </source>
</evidence>
<evidence type="ECO:0000256" key="2">
    <source>
        <dbReference type="ARBA" id="ARBA00007832"/>
    </source>
</evidence>
<dbReference type="RefSeq" id="WP_048309401.1">
    <property type="nucleotide sequence ID" value="NZ_CP119526.1"/>
</dbReference>
<accession>A0A0J6CPV3</accession>
<dbReference type="InterPro" id="IPR037455">
    <property type="entry name" value="LucA/IucC-like"/>
</dbReference>
<evidence type="ECO:0000313" key="5">
    <source>
        <dbReference type="EMBL" id="KMM38291.1"/>
    </source>
</evidence>
<dbReference type="GO" id="GO:0019290">
    <property type="term" value="P:siderophore biosynthetic process"/>
    <property type="evidence" value="ECO:0007669"/>
    <property type="project" value="InterPro"/>
</dbReference>
<dbReference type="InterPro" id="IPR022770">
    <property type="entry name" value="IucA/IucC-like_C"/>
</dbReference>
<feature type="domain" description="Aerobactin siderophore biosynthesis IucA/IucC-like C-terminal" evidence="4">
    <location>
        <begin position="408"/>
        <end position="565"/>
    </location>
</feature>
<comment type="caution">
    <text evidence="5">The sequence shown here is derived from an EMBL/GenBank/DDBJ whole genome shotgun (WGS) entry which is preliminary data.</text>
</comment>
<dbReference type="GO" id="GO:0016881">
    <property type="term" value="F:acid-amino acid ligase activity"/>
    <property type="evidence" value="ECO:0007669"/>
    <property type="project" value="UniProtKB-ARBA"/>
</dbReference>
<dbReference type="Pfam" id="PF04183">
    <property type="entry name" value="IucA_IucC"/>
    <property type="match status" value="1"/>
</dbReference>
<dbReference type="InterPro" id="IPR007310">
    <property type="entry name" value="Aerobactin_biosyn_IucA/IucC_N"/>
</dbReference>
<dbReference type="Proteomes" id="UP000035996">
    <property type="component" value="Unassembled WGS sequence"/>
</dbReference>
<dbReference type="Pfam" id="PF06276">
    <property type="entry name" value="FhuF"/>
    <property type="match status" value="1"/>
</dbReference>
<evidence type="ECO:0008006" key="7">
    <source>
        <dbReference type="Google" id="ProtNLM"/>
    </source>
</evidence>
<proteinExistence type="inferred from homology"/>
<evidence type="ECO:0000259" key="4">
    <source>
        <dbReference type="Pfam" id="PF06276"/>
    </source>
</evidence>
<evidence type="ECO:0000259" key="3">
    <source>
        <dbReference type="Pfam" id="PF04183"/>
    </source>
</evidence>
<feature type="domain" description="Aerobactin siderophore biosynthesis IucA/IucC N-terminal" evidence="3">
    <location>
        <begin position="149"/>
        <end position="377"/>
    </location>
</feature>
<dbReference type="STRING" id="157733.AB986_02975"/>